<dbReference type="InterPro" id="IPR036259">
    <property type="entry name" value="MFS_trans_sf"/>
</dbReference>
<evidence type="ECO:0000256" key="1">
    <source>
        <dbReference type="ARBA" id="ARBA00004141"/>
    </source>
</evidence>
<keyword evidence="2 5" id="KW-0812">Transmembrane</keyword>
<dbReference type="RefSeq" id="XP_041540885.1">
    <property type="nucleotide sequence ID" value="XM_041686952.1"/>
</dbReference>
<keyword evidence="7" id="KW-1185">Reference proteome</keyword>
<evidence type="ECO:0000256" key="3">
    <source>
        <dbReference type="ARBA" id="ARBA00022989"/>
    </source>
</evidence>
<proteinExistence type="predicted"/>
<accession>A0A7R7W6U7</accession>
<evidence type="ECO:0000313" key="7">
    <source>
        <dbReference type="Proteomes" id="UP000661280"/>
    </source>
</evidence>
<feature type="transmembrane region" description="Helical" evidence="5">
    <location>
        <begin position="47"/>
        <end position="66"/>
    </location>
</feature>
<sequence length="199" mass="21783">MLTGIFTDLNYRRIARRMEGTTAATTTTAPLFSETSDFPVEKVRLQVALPLLGVVILGVIPYGWVLSQGVPLYVPLILQGVIGFCGTGCVNILSALLVDFFPEQPSTASAAANLVRCWLSAVLTAVLQFLISGMGRGWCFTFFGLVVLAASPLLCATYWRGMKWRTRKINHAKPDEEEIRLAEREHCATTTESKDGPES</sequence>
<dbReference type="Proteomes" id="UP000661280">
    <property type="component" value="Chromosome 3"/>
</dbReference>
<evidence type="ECO:0008006" key="8">
    <source>
        <dbReference type="Google" id="ProtNLM"/>
    </source>
</evidence>
<dbReference type="GO" id="GO:0022857">
    <property type="term" value="F:transmembrane transporter activity"/>
    <property type="evidence" value="ECO:0007669"/>
    <property type="project" value="TreeGrafter"/>
</dbReference>
<evidence type="ECO:0000313" key="6">
    <source>
        <dbReference type="EMBL" id="BCR97119.1"/>
    </source>
</evidence>
<evidence type="ECO:0000256" key="2">
    <source>
        <dbReference type="ARBA" id="ARBA00022692"/>
    </source>
</evidence>
<feature type="transmembrane region" description="Helical" evidence="5">
    <location>
        <begin position="137"/>
        <end position="159"/>
    </location>
</feature>
<comment type="subcellular location">
    <subcellularLocation>
        <location evidence="1">Membrane</location>
        <topology evidence="1">Multi-pass membrane protein</topology>
    </subcellularLocation>
</comment>
<keyword evidence="4 5" id="KW-0472">Membrane</keyword>
<dbReference type="PANTHER" id="PTHR23502">
    <property type="entry name" value="MAJOR FACILITATOR SUPERFAMILY"/>
    <property type="match status" value="1"/>
</dbReference>
<protein>
    <recommendedName>
        <fullName evidence="8">MFS transporter</fullName>
    </recommendedName>
</protein>
<dbReference type="SUPFAM" id="SSF103473">
    <property type="entry name" value="MFS general substrate transporter"/>
    <property type="match status" value="1"/>
</dbReference>
<dbReference type="KEGG" id="aluc:AKAW2_30438A"/>
<name>A0A7R7W6U7_ASPKA</name>
<gene>
    <name evidence="6" type="ORF">AKAW2_30438A</name>
</gene>
<dbReference type="PANTHER" id="PTHR23502:SF150">
    <property type="entry name" value="MAJOR FACILITATOR SUPERFAMILY (MFS) PROFILE DOMAIN-CONTAINING PROTEIN-RELATED"/>
    <property type="match status" value="1"/>
</dbReference>
<dbReference type="Gene3D" id="1.20.1250.20">
    <property type="entry name" value="MFS general substrate transporter like domains"/>
    <property type="match status" value="1"/>
</dbReference>
<feature type="transmembrane region" description="Helical" evidence="5">
    <location>
        <begin position="110"/>
        <end position="131"/>
    </location>
</feature>
<organism evidence="6 7">
    <name type="scientific">Aspergillus kawachii</name>
    <name type="common">White koji mold</name>
    <name type="synonym">Aspergillus awamori var. kawachi</name>
    <dbReference type="NCBI Taxonomy" id="1069201"/>
    <lineage>
        <taxon>Eukaryota</taxon>
        <taxon>Fungi</taxon>
        <taxon>Dikarya</taxon>
        <taxon>Ascomycota</taxon>
        <taxon>Pezizomycotina</taxon>
        <taxon>Eurotiomycetes</taxon>
        <taxon>Eurotiomycetidae</taxon>
        <taxon>Eurotiales</taxon>
        <taxon>Aspergillaceae</taxon>
        <taxon>Aspergillus</taxon>
        <taxon>Aspergillus subgen. Circumdati</taxon>
    </lineage>
</organism>
<feature type="transmembrane region" description="Helical" evidence="5">
    <location>
        <begin position="72"/>
        <end position="98"/>
    </location>
</feature>
<keyword evidence="3 5" id="KW-1133">Transmembrane helix</keyword>
<evidence type="ECO:0000256" key="4">
    <source>
        <dbReference type="ARBA" id="ARBA00023136"/>
    </source>
</evidence>
<reference evidence="6" key="1">
    <citation type="submission" date="2021-01" db="EMBL/GenBank/DDBJ databases">
        <authorList>
            <consortium name="Aspergillus luchuensis mut. kawachii IFO 4304 genome sequencing consortium"/>
            <person name="Kazuki M."/>
            <person name="Futagami T."/>
        </authorList>
    </citation>
    <scope>NUCLEOTIDE SEQUENCE</scope>
    <source>
        <strain evidence="6">IFO 4308</strain>
    </source>
</reference>
<evidence type="ECO:0000256" key="5">
    <source>
        <dbReference type="SAM" id="Phobius"/>
    </source>
</evidence>
<dbReference type="AlphaFoldDB" id="A0A7R7W6U7"/>
<dbReference type="GeneID" id="64958444"/>
<dbReference type="OrthoDB" id="440553at2759"/>
<dbReference type="EMBL" id="AP024427">
    <property type="protein sequence ID" value="BCR97119.1"/>
    <property type="molecule type" value="Genomic_DNA"/>
</dbReference>
<reference evidence="6" key="2">
    <citation type="submission" date="2021-02" db="EMBL/GenBank/DDBJ databases">
        <title>Aspergillus luchuensis mut. kawachii IFO 4304 genome sequence.</title>
        <authorList>
            <person name="Mori K."/>
            <person name="Kadooka C."/>
            <person name="Goto M."/>
            <person name="Futagami T."/>
        </authorList>
    </citation>
    <scope>NUCLEOTIDE SEQUENCE</scope>
    <source>
        <strain evidence="6">IFO 4308</strain>
    </source>
</reference>
<dbReference type="GO" id="GO:0005886">
    <property type="term" value="C:plasma membrane"/>
    <property type="evidence" value="ECO:0007669"/>
    <property type="project" value="TreeGrafter"/>
</dbReference>